<dbReference type="RefSeq" id="XP_025472504.1">
    <property type="nucleotide sequence ID" value="XM_025605689.1"/>
</dbReference>
<keyword evidence="4" id="KW-1185">Reference proteome</keyword>
<dbReference type="EMBL" id="MSFK01000002">
    <property type="protein sequence ID" value="PWY95743.1"/>
    <property type="molecule type" value="Genomic_DNA"/>
</dbReference>
<feature type="compositionally biased region" description="Low complexity" evidence="1">
    <location>
        <begin position="1"/>
        <end position="16"/>
    </location>
</feature>
<reference evidence="3 4" key="1">
    <citation type="submission" date="2016-12" db="EMBL/GenBank/DDBJ databases">
        <title>The genomes of Aspergillus section Nigri reveals drivers in fungal speciation.</title>
        <authorList>
            <consortium name="DOE Joint Genome Institute"/>
            <person name="Vesth T.C."/>
            <person name="Nybo J."/>
            <person name="Theobald S."/>
            <person name="Brandl J."/>
            <person name="Frisvad J.C."/>
            <person name="Nielsen K.F."/>
            <person name="Lyhne E.K."/>
            <person name="Kogle M.E."/>
            <person name="Kuo A."/>
            <person name="Riley R."/>
            <person name="Clum A."/>
            <person name="Nolan M."/>
            <person name="Lipzen A."/>
            <person name="Salamov A."/>
            <person name="Henrissat B."/>
            <person name="Wiebenga A."/>
            <person name="De Vries R.P."/>
            <person name="Grigoriev I.V."/>
            <person name="Mortensen U.H."/>
            <person name="Andersen M.R."/>
            <person name="Baker S.E."/>
        </authorList>
    </citation>
    <scope>NUCLEOTIDE SEQUENCE [LARGE SCALE GENOMIC DNA]</scope>
    <source>
        <strain evidence="3 4">CBS 115572</strain>
    </source>
</reference>
<evidence type="ECO:0000256" key="2">
    <source>
        <dbReference type="SAM" id="Phobius"/>
    </source>
</evidence>
<sequence>MNKATTGTTPAGTTITTPPPPPFSPVHLVQWLRHHSTLHDPGTWSFYNDPSLSLPRTTNVYLPTLSLSFPLGLQCGQFAGSISCSVAMQAGKPQPQTRSKRFHPRLLLFQFGEPDQAIVLIIGRLGTFIVLLWCIGQSARLAKVF</sequence>
<keyword evidence="2" id="KW-0812">Transmembrane</keyword>
<feature type="transmembrane region" description="Helical" evidence="2">
    <location>
        <begin position="117"/>
        <end position="135"/>
    </location>
</feature>
<evidence type="ECO:0000256" key="1">
    <source>
        <dbReference type="SAM" id="MobiDB-lite"/>
    </source>
</evidence>
<gene>
    <name evidence="3" type="ORF">BO94DRAFT_135253</name>
</gene>
<dbReference type="Proteomes" id="UP000246702">
    <property type="component" value="Unassembled WGS sequence"/>
</dbReference>
<proteinExistence type="predicted"/>
<name>A0A317XAX9_9EURO</name>
<dbReference type="GeneID" id="37107832"/>
<keyword evidence="2" id="KW-1133">Transmembrane helix</keyword>
<dbReference type="AlphaFoldDB" id="A0A317XAX9"/>
<comment type="caution">
    <text evidence="3">The sequence shown here is derived from an EMBL/GenBank/DDBJ whole genome shotgun (WGS) entry which is preliminary data.</text>
</comment>
<dbReference type="OrthoDB" id="10626517at2759"/>
<organism evidence="3 4">
    <name type="scientific">Aspergillus sclerotioniger CBS 115572</name>
    <dbReference type="NCBI Taxonomy" id="1450535"/>
    <lineage>
        <taxon>Eukaryota</taxon>
        <taxon>Fungi</taxon>
        <taxon>Dikarya</taxon>
        <taxon>Ascomycota</taxon>
        <taxon>Pezizomycotina</taxon>
        <taxon>Eurotiomycetes</taxon>
        <taxon>Eurotiomycetidae</taxon>
        <taxon>Eurotiales</taxon>
        <taxon>Aspergillaceae</taxon>
        <taxon>Aspergillus</taxon>
        <taxon>Aspergillus subgen. Circumdati</taxon>
    </lineage>
</organism>
<accession>A0A317XAX9</accession>
<evidence type="ECO:0000313" key="4">
    <source>
        <dbReference type="Proteomes" id="UP000246702"/>
    </source>
</evidence>
<feature type="region of interest" description="Disordered" evidence="1">
    <location>
        <begin position="1"/>
        <end position="22"/>
    </location>
</feature>
<keyword evidence="2" id="KW-0472">Membrane</keyword>
<evidence type="ECO:0000313" key="3">
    <source>
        <dbReference type="EMBL" id="PWY95743.1"/>
    </source>
</evidence>
<protein>
    <submittedName>
        <fullName evidence="3">Uncharacterized protein</fullName>
    </submittedName>
</protein>